<accession>A0A4P7L3X3</accession>
<evidence type="ECO:0000313" key="1">
    <source>
        <dbReference type="EMBL" id="QBY44698.1"/>
    </source>
</evidence>
<evidence type="ECO:0000313" key="2">
    <source>
        <dbReference type="Proteomes" id="UP000295134"/>
    </source>
</evidence>
<dbReference type="AlphaFoldDB" id="A0A4P7L3X3"/>
<dbReference type="KEGG" id="ans:ArsFIN_32840"/>
<gene>
    <name evidence="1" type="ORF">ArsFIN_32840</name>
</gene>
<reference evidence="1 2" key="1">
    <citation type="submission" date="2019-03" db="EMBL/GenBank/DDBJ databases">
        <title>Long-read sequencing reveals hyperdense prophage content in a complex bacterial symbiont genome.</title>
        <authorList>
            <person name="Frost C.L."/>
            <person name="Siozios S."/>
            <person name="Nadal-Jimenez P."/>
            <person name="Brockhurst M.A."/>
            <person name="King K.C."/>
            <person name="Darby A.C."/>
            <person name="Hurst G.D.D."/>
        </authorList>
    </citation>
    <scope>NUCLEOTIDE SEQUENCE [LARGE SCALE GENOMIC DNA]</scope>
    <source>
        <strain evidence="1 2">FIN</strain>
    </source>
</reference>
<proteinExistence type="predicted"/>
<organism evidence="1 2">
    <name type="scientific">Arsenophonus nasoniae</name>
    <name type="common">son-killer infecting Nasonia vitripennis</name>
    <dbReference type="NCBI Taxonomy" id="638"/>
    <lineage>
        <taxon>Bacteria</taxon>
        <taxon>Pseudomonadati</taxon>
        <taxon>Pseudomonadota</taxon>
        <taxon>Gammaproteobacteria</taxon>
        <taxon>Enterobacterales</taxon>
        <taxon>Morganellaceae</taxon>
        <taxon>Arsenophonus</taxon>
    </lineage>
</organism>
<dbReference type="EMBL" id="CP038613">
    <property type="protein sequence ID" value="QBY44698.1"/>
    <property type="molecule type" value="Genomic_DNA"/>
</dbReference>
<protein>
    <submittedName>
        <fullName evidence="1">Uncharacterized protein</fullName>
    </submittedName>
</protein>
<name>A0A4P7L3X3_9GAMM</name>
<dbReference type="Proteomes" id="UP000295134">
    <property type="component" value="Chromosome"/>
</dbReference>
<sequence length="110" mass="12559">MQKLKLLSLLTIFIMLLSGGMSKWCVKSDNITATNLDDAKPTQLAPDAERNYLHLRRQLETIEVQYLGLKERLGEIYKHKINLKNACYRFSSVDVFLTRGGLHTSNSFPS</sequence>